<protein>
    <submittedName>
        <fullName evidence="2">Uncharacterized protein</fullName>
    </submittedName>
</protein>
<sequence length="235" mass="27463">MTLFRKIRKDLLIKGRLKKYVMYAIGEILLVMIGISLAFQVDNWNEERIKEKAELGHYKNIQDQINTDKSLILGLIQFNNAYTEQFKYASKIIHANDRSQIDTLGLIVRNLTQYSDFDRQGNIYETMINSGEVKLLKNDAIVNGLRILEEKYLYINRMENIHYDAMIAYVVPALNPNLKFATAEIMKPDVLYTFEFQNLIISLLQIMSEKDKVYNEALHEIDIINKLVDTELFNQ</sequence>
<name>A0ABY2WQX5_9FLAO</name>
<accession>A0ABY2WQX5</accession>
<proteinExistence type="predicted"/>
<reference evidence="2 3" key="1">
    <citation type="submission" date="2019-05" db="EMBL/GenBank/DDBJ databases">
        <title>Flagellimonas sp. AsT0115, sp. nov., isolated from a marine red algae, Asparagopsis taxiformis.</title>
        <authorList>
            <person name="Kim J."/>
            <person name="Jeong S.E."/>
            <person name="Jeon C.O."/>
        </authorList>
    </citation>
    <scope>NUCLEOTIDE SEQUENCE [LARGE SCALE GENOMIC DNA]</scope>
    <source>
        <strain evidence="2 3">AsT0115</strain>
    </source>
</reference>
<dbReference type="Pfam" id="PF19578">
    <property type="entry name" value="DUF6090"/>
    <property type="match status" value="1"/>
</dbReference>
<keyword evidence="1" id="KW-0812">Transmembrane</keyword>
<dbReference type="Proteomes" id="UP000751614">
    <property type="component" value="Unassembled WGS sequence"/>
</dbReference>
<dbReference type="EMBL" id="VCNI01000001">
    <property type="protein sequence ID" value="TMU57057.1"/>
    <property type="molecule type" value="Genomic_DNA"/>
</dbReference>
<organism evidence="2 3">
    <name type="scientific">Flagellimonas algicola</name>
    <dbReference type="NCBI Taxonomy" id="2583815"/>
    <lineage>
        <taxon>Bacteria</taxon>
        <taxon>Pseudomonadati</taxon>
        <taxon>Bacteroidota</taxon>
        <taxon>Flavobacteriia</taxon>
        <taxon>Flavobacteriales</taxon>
        <taxon>Flavobacteriaceae</taxon>
        <taxon>Flagellimonas</taxon>
    </lineage>
</organism>
<keyword evidence="1" id="KW-1133">Transmembrane helix</keyword>
<keyword evidence="1" id="KW-0472">Membrane</keyword>
<keyword evidence="3" id="KW-1185">Reference proteome</keyword>
<comment type="caution">
    <text evidence="2">The sequence shown here is derived from an EMBL/GenBank/DDBJ whole genome shotgun (WGS) entry which is preliminary data.</text>
</comment>
<dbReference type="RefSeq" id="WP_138834137.1">
    <property type="nucleotide sequence ID" value="NZ_VCNI01000001.1"/>
</dbReference>
<feature type="transmembrane region" description="Helical" evidence="1">
    <location>
        <begin position="20"/>
        <end position="39"/>
    </location>
</feature>
<evidence type="ECO:0000313" key="2">
    <source>
        <dbReference type="EMBL" id="TMU57057.1"/>
    </source>
</evidence>
<dbReference type="InterPro" id="IPR045749">
    <property type="entry name" value="DUF6090"/>
</dbReference>
<gene>
    <name evidence="2" type="ORF">FGG15_05785</name>
</gene>
<evidence type="ECO:0000313" key="3">
    <source>
        <dbReference type="Proteomes" id="UP000751614"/>
    </source>
</evidence>
<evidence type="ECO:0000256" key="1">
    <source>
        <dbReference type="SAM" id="Phobius"/>
    </source>
</evidence>